<proteinExistence type="predicted"/>
<dbReference type="Proteomes" id="UP000176741">
    <property type="component" value="Unassembled WGS sequence"/>
</dbReference>
<comment type="caution">
    <text evidence="1">The sequence shown here is derived from an EMBL/GenBank/DDBJ whole genome shotgun (WGS) entry which is preliminary data.</text>
</comment>
<sequence length="115" mass="13512">MQRPKESASEARKYWEQLVNPLFCCHSKNAAAFLLSYLQYQIFGLQFVDIFLCRRQLYHVSPLHEATGNEARALKLRHGQVARQQTLPYVPSFPKFLSSAHTQEKLRHYPKFCKK</sequence>
<reference evidence="1 2" key="1">
    <citation type="journal article" date="2016" name="Nat. Commun.">
        <title>Thousands of microbial genomes shed light on interconnected biogeochemical processes in an aquifer system.</title>
        <authorList>
            <person name="Anantharaman K."/>
            <person name="Brown C.T."/>
            <person name="Hug L.A."/>
            <person name="Sharon I."/>
            <person name="Castelle C.J."/>
            <person name="Probst A.J."/>
            <person name="Thomas B.C."/>
            <person name="Singh A."/>
            <person name="Wilkins M.J."/>
            <person name="Karaoz U."/>
            <person name="Brodie E.L."/>
            <person name="Williams K.H."/>
            <person name="Hubbard S.S."/>
            <person name="Banfield J.F."/>
        </authorList>
    </citation>
    <scope>NUCLEOTIDE SEQUENCE [LARGE SCALE GENOMIC DNA]</scope>
</reference>
<gene>
    <name evidence="1" type="ORF">A2771_03955</name>
</gene>
<evidence type="ECO:0000313" key="1">
    <source>
        <dbReference type="EMBL" id="OGM19252.1"/>
    </source>
</evidence>
<organism evidence="1 2">
    <name type="scientific">Candidatus Woesebacteria bacterium RIFCSPHIGHO2_01_FULL_38_26b</name>
    <dbReference type="NCBI Taxonomy" id="1802491"/>
    <lineage>
        <taxon>Bacteria</taxon>
        <taxon>Candidatus Woeseibacteriota</taxon>
    </lineage>
</organism>
<name>A0A1F7XW32_9BACT</name>
<evidence type="ECO:0000313" key="2">
    <source>
        <dbReference type="Proteomes" id="UP000176741"/>
    </source>
</evidence>
<dbReference type="EMBL" id="MGGD01000076">
    <property type="protein sequence ID" value="OGM19252.1"/>
    <property type="molecule type" value="Genomic_DNA"/>
</dbReference>
<dbReference type="AlphaFoldDB" id="A0A1F7XW32"/>
<protein>
    <submittedName>
        <fullName evidence="1">Uncharacterized protein</fullName>
    </submittedName>
</protein>
<accession>A0A1F7XW32</accession>